<reference evidence="5 6" key="1">
    <citation type="journal article" date="2019" name="Emerg. Microbes Infect.">
        <title>Comprehensive subspecies identification of 175 nontuberculous mycobacteria species based on 7547 genomic profiles.</title>
        <authorList>
            <person name="Matsumoto Y."/>
            <person name="Kinjo T."/>
            <person name="Motooka D."/>
            <person name="Nabeya D."/>
            <person name="Jung N."/>
            <person name="Uechi K."/>
            <person name="Horii T."/>
            <person name="Iida T."/>
            <person name="Fujita J."/>
            <person name="Nakamura S."/>
        </authorList>
    </citation>
    <scope>NUCLEOTIDE SEQUENCE [LARGE SCALE GENOMIC DNA]</scope>
    <source>
        <strain evidence="5 6">JCM 17783</strain>
    </source>
</reference>
<evidence type="ECO:0000256" key="1">
    <source>
        <dbReference type="ARBA" id="ARBA00011046"/>
    </source>
</evidence>
<dbReference type="GO" id="GO:0045892">
    <property type="term" value="P:negative regulation of DNA-templated transcription"/>
    <property type="evidence" value="ECO:0007669"/>
    <property type="project" value="InterPro"/>
</dbReference>
<keyword evidence="6" id="KW-1185">Reference proteome</keyword>
<evidence type="ECO:0000313" key="5">
    <source>
        <dbReference type="EMBL" id="BBY21828.1"/>
    </source>
</evidence>
<evidence type="ECO:0000256" key="4">
    <source>
        <dbReference type="ARBA" id="ARBA00023163"/>
    </source>
</evidence>
<organism evidence="5 6">
    <name type="scientific">Mycobacterium stomatepiae</name>
    <dbReference type="NCBI Taxonomy" id="470076"/>
    <lineage>
        <taxon>Bacteria</taxon>
        <taxon>Bacillati</taxon>
        <taxon>Actinomycetota</taxon>
        <taxon>Actinomycetes</taxon>
        <taxon>Mycobacteriales</taxon>
        <taxon>Mycobacteriaceae</taxon>
        <taxon>Mycobacterium</taxon>
        <taxon>Mycobacterium simiae complex</taxon>
    </lineage>
</organism>
<dbReference type="GO" id="GO:0003677">
    <property type="term" value="F:DNA binding"/>
    <property type="evidence" value="ECO:0007669"/>
    <property type="project" value="UniProtKB-KW"/>
</dbReference>
<dbReference type="AlphaFoldDB" id="A0A7I7Q681"/>
<keyword evidence="3" id="KW-0238">DNA-binding</keyword>
<dbReference type="SUPFAM" id="SSF46785">
    <property type="entry name" value="Winged helix' DNA-binding domain"/>
    <property type="match status" value="1"/>
</dbReference>
<dbReference type="EMBL" id="AP022587">
    <property type="protein sequence ID" value="BBY21828.1"/>
    <property type="molecule type" value="Genomic_DNA"/>
</dbReference>
<dbReference type="Proteomes" id="UP000467130">
    <property type="component" value="Chromosome"/>
</dbReference>
<accession>A0A7I7Q681</accession>
<name>A0A7I7Q681_9MYCO</name>
<evidence type="ECO:0000313" key="6">
    <source>
        <dbReference type="Proteomes" id="UP000467130"/>
    </source>
</evidence>
<evidence type="ECO:0000256" key="3">
    <source>
        <dbReference type="ARBA" id="ARBA00023125"/>
    </source>
</evidence>
<sequence length="138" mass="15638">MPDRRLVGPLERCVMERLWSDSVPQTVREIHGAVSLRRNLAYTTIMTVLRRLADKGLVVQYRDERAFRYAAAHGHDELVAELMLAALDEIADSKGRCAALAYFVDSAGTENAQLLQQALEKVESECRRHWHASGPWHP</sequence>
<dbReference type="RefSeq" id="WP_163789852.1">
    <property type="nucleotide sequence ID" value="NZ_AP022587.1"/>
</dbReference>
<proteinExistence type="inferred from homology"/>
<dbReference type="Pfam" id="PF03965">
    <property type="entry name" value="Penicillinase_R"/>
    <property type="match status" value="1"/>
</dbReference>
<protein>
    <submittedName>
        <fullName evidence="5">Transcriptional regulator</fullName>
    </submittedName>
</protein>
<dbReference type="InterPro" id="IPR036390">
    <property type="entry name" value="WH_DNA-bd_sf"/>
</dbReference>
<dbReference type="Gene3D" id="1.10.10.10">
    <property type="entry name" value="Winged helix-like DNA-binding domain superfamily/Winged helix DNA-binding domain"/>
    <property type="match status" value="1"/>
</dbReference>
<comment type="similarity">
    <text evidence="1">Belongs to the BlaI transcriptional regulatory family.</text>
</comment>
<keyword evidence="2" id="KW-0805">Transcription regulation</keyword>
<dbReference type="KEGG" id="msto:MSTO_20330"/>
<keyword evidence="4" id="KW-0804">Transcription</keyword>
<dbReference type="Gene3D" id="6.10.140.850">
    <property type="match status" value="1"/>
</dbReference>
<dbReference type="InterPro" id="IPR005650">
    <property type="entry name" value="BlaI_family"/>
</dbReference>
<evidence type="ECO:0000256" key="2">
    <source>
        <dbReference type="ARBA" id="ARBA00023015"/>
    </source>
</evidence>
<gene>
    <name evidence="5" type="ORF">MSTO_20330</name>
</gene>
<dbReference type="InterPro" id="IPR036388">
    <property type="entry name" value="WH-like_DNA-bd_sf"/>
</dbReference>